<dbReference type="InterPro" id="IPR046341">
    <property type="entry name" value="SET_dom_sf"/>
</dbReference>
<feature type="domain" description="SET" evidence="1">
    <location>
        <begin position="15"/>
        <end position="353"/>
    </location>
</feature>
<dbReference type="SUPFAM" id="SSF82199">
    <property type="entry name" value="SET domain"/>
    <property type="match status" value="1"/>
</dbReference>
<dbReference type="Pfam" id="PF00856">
    <property type="entry name" value="SET"/>
    <property type="match status" value="1"/>
</dbReference>
<evidence type="ECO:0000259" key="1">
    <source>
        <dbReference type="PROSITE" id="PS50280"/>
    </source>
</evidence>
<dbReference type="InterPro" id="IPR001214">
    <property type="entry name" value="SET_dom"/>
</dbReference>
<proteinExistence type="predicted"/>
<sequence>MIEHDRPHWLLPAAQNFVIKDTATAGRAVFAKTGALAGLNLLKTSPDQSPIAHVILRPYRREVCAWCFLYDRGREWKIRDLAAGVTFCSASCEEFWVADNDETCREACRSVESFIKGQAKRRNQAPFEEQPSNVVLGEGSAGFDSVRRTWKQAEEHGTAIARVRTESKPSKTQRAILSHAKELAPDPDILTYVLSGVLAAYKAWLSLDGAEDRTRSTDAHVLLPSLFELVPDDRVFTDNPMTQSPLHDYTSAHSVLLAILPATILSVITPDLVINLASRAAHNAFSIRPEGMTDGDQSGEFLGWGVWPEASFFNHSCSPNVKKERIGRLWSFAVDVGADKIVQQGQQLCITYLGGDEKDLDVTERRKRLQEQWGFRCLCERCLGESGET</sequence>
<accession>A0AAN8FFH3</accession>
<reference evidence="2 3" key="1">
    <citation type="submission" date="2022-12" db="EMBL/GenBank/DDBJ databases">
        <title>Genomic features and morphological characterization of a novel Knufia sp. strain isolated from spacecraft assembly facility.</title>
        <authorList>
            <person name="Teixeira M."/>
            <person name="Chander A.M."/>
            <person name="Stajich J.E."/>
            <person name="Venkateswaran K."/>
        </authorList>
    </citation>
    <scope>NUCLEOTIDE SEQUENCE [LARGE SCALE GENOMIC DNA]</scope>
    <source>
        <strain evidence="2 3">FJI-L2-BK-P2</strain>
    </source>
</reference>
<name>A0AAN8FFH3_9EURO</name>
<dbReference type="InterPro" id="IPR050869">
    <property type="entry name" value="H3K4_H4K5_MeTrfase"/>
</dbReference>
<dbReference type="Proteomes" id="UP001316803">
    <property type="component" value="Unassembled WGS sequence"/>
</dbReference>
<comment type="caution">
    <text evidence="2">The sequence shown here is derived from an EMBL/GenBank/DDBJ whole genome shotgun (WGS) entry which is preliminary data.</text>
</comment>
<dbReference type="EMBL" id="JAKLMC020000002">
    <property type="protein sequence ID" value="KAK5957566.1"/>
    <property type="molecule type" value="Genomic_DNA"/>
</dbReference>
<protein>
    <submittedName>
        <fullName evidence="2">Histone-lysine N-methyltransferase set-6</fullName>
    </submittedName>
</protein>
<dbReference type="PROSITE" id="PS50280">
    <property type="entry name" value="SET"/>
    <property type="match status" value="1"/>
</dbReference>
<dbReference type="PANTHER" id="PTHR12197:SF294">
    <property type="entry name" value="POTENTIAL PROTEIN LYSINE METHYLTRANSFERASE SET6"/>
    <property type="match status" value="1"/>
</dbReference>
<evidence type="ECO:0000313" key="2">
    <source>
        <dbReference type="EMBL" id="KAK5957566.1"/>
    </source>
</evidence>
<evidence type="ECO:0000313" key="3">
    <source>
        <dbReference type="Proteomes" id="UP001316803"/>
    </source>
</evidence>
<dbReference type="CDD" id="cd20071">
    <property type="entry name" value="SET_SMYD"/>
    <property type="match status" value="1"/>
</dbReference>
<gene>
    <name evidence="2" type="primary">SET6</name>
    <name evidence="2" type="ORF">OHC33_000753</name>
</gene>
<organism evidence="2 3">
    <name type="scientific">Knufia fluminis</name>
    <dbReference type="NCBI Taxonomy" id="191047"/>
    <lineage>
        <taxon>Eukaryota</taxon>
        <taxon>Fungi</taxon>
        <taxon>Dikarya</taxon>
        <taxon>Ascomycota</taxon>
        <taxon>Pezizomycotina</taxon>
        <taxon>Eurotiomycetes</taxon>
        <taxon>Chaetothyriomycetidae</taxon>
        <taxon>Chaetothyriales</taxon>
        <taxon>Trichomeriaceae</taxon>
        <taxon>Knufia</taxon>
    </lineage>
</organism>
<dbReference type="AlphaFoldDB" id="A0AAN8FFH3"/>
<dbReference type="GO" id="GO:0005634">
    <property type="term" value="C:nucleus"/>
    <property type="evidence" value="ECO:0007669"/>
    <property type="project" value="TreeGrafter"/>
</dbReference>
<dbReference type="PANTHER" id="PTHR12197">
    <property type="entry name" value="HISTONE-LYSINE N-METHYLTRANSFERASE SMYD"/>
    <property type="match status" value="1"/>
</dbReference>
<keyword evidence="3" id="KW-1185">Reference proteome</keyword>
<dbReference type="Gene3D" id="2.170.270.10">
    <property type="entry name" value="SET domain"/>
    <property type="match status" value="1"/>
</dbReference>